<evidence type="ECO:0000313" key="2">
    <source>
        <dbReference type="Proteomes" id="UP000286997"/>
    </source>
</evidence>
<name>A0A437P5H1_9HYPH</name>
<protein>
    <submittedName>
        <fullName evidence="1">PIG-L family deacetylase</fullName>
    </submittedName>
</protein>
<organism evidence="1 2">
    <name type="scientific">Methylobacterium oryzihabitans</name>
    <dbReference type="NCBI Taxonomy" id="2499852"/>
    <lineage>
        <taxon>Bacteria</taxon>
        <taxon>Pseudomonadati</taxon>
        <taxon>Pseudomonadota</taxon>
        <taxon>Alphaproteobacteria</taxon>
        <taxon>Hyphomicrobiales</taxon>
        <taxon>Methylobacteriaceae</taxon>
        <taxon>Methylobacterium</taxon>
    </lineage>
</organism>
<dbReference type="Proteomes" id="UP000286997">
    <property type="component" value="Unassembled WGS sequence"/>
</dbReference>
<reference evidence="1 2" key="1">
    <citation type="submission" date="2019-01" db="EMBL/GenBank/DDBJ databases">
        <authorList>
            <person name="Chen W.-M."/>
        </authorList>
    </citation>
    <scope>NUCLEOTIDE SEQUENCE [LARGE SCALE GENOMIC DNA]</scope>
    <source>
        <strain evidence="1 2">TER-1</strain>
    </source>
</reference>
<dbReference type="EMBL" id="SACP01000012">
    <property type="protein sequence ID" value="RVU17516.1"/>
    <property type="molecule type" value="Genomic_DNA"/>
</dbReference>
<dbReference type="Gene3D" id="3.40.50.10320">
    <property type="entry name" value="LmbE-like"/>
    <property type="match status" value="1"/>
</dbReference>
<evidence type="ECO:0000313" key="1">
    <source>
        <dbReference type="EMBL" id="RVU17516.1"/>
    </source>
</evidence>
<proteinExistence type="predicted"/>
<dbReference type="OrthoDB" id="9790023at2"/>
<dbReference type="PANTHER" id="PTHR12993">
    <property type="entry name" value="N-ACETYLGLUCOSAMINYL-PHOSPHATIDYLINOSITOL DE-N-ACETYLASE-RELATED"/>
    <property type="match status" value="1"/>
</dbReference>
<gene>
    <name evidence="1" type="ORF">EOE48_14100</name>
</gene>
<sequence>MRADAFLAAAEALPVRDLRDLVGPGGLVVVAPHPDDESLGCGGLIAEACARGLSVRLVVVSDGVGSHPNSPSHPPERLRDLREAETLAAARALGLDAVHVRFLRLPDRFVPSAGPAAEAAADAIAAAARESGATALFVTWAHDPHCDHEASAALARLARARLGPVRLHAYPVWGWALPPGTEVGPAPRGARLAIAAHLPAKRAAVAAHRSQTTGLIADDPGGFRLEPAMIARFAQPFEIFVEVDPEVESEVDPEVEP</sequence>
<dbReference type="GO" id="GO:0016811">
    <property type="term" value="F:hydrolase activity, acting on carbon-nitrogen (but not peptide) bonds, in linear amides"/>
    <property type="evidence" value="ECO:0007669"/>
    <property type="project" value="TreeGrafter"/>
</dbReference>
<dbReference type="InterPro" id="IPR003737">
    <property type="entry name" value="GlcNAc_PI_deacetylase-related"/>
</dbReference>
<keyword evidence="2" id="KW-1185">Reference proteome</keyword>
<dbReference type="PANTHER" id="PTHR12993:SF29">
    <property type="entry name" value="BLR3841 PROTEIN"/>
    <property type="match status" value="1"/>
</dbReference>
<accession>A0A437P5H1</accession>
<dbReference type="AlphaFoldDB" id="A0A437P5H1"/>
<dbReference type="SUPFAM" id="SSF102588">
    <property type="entry name" value="LmbE-like"/>
    <property type="match status" value="1"/>
</dbReference>
<dbReference type="Pfam" id="PF02585">
    <property type="entry name" value="PIG-L"/>
    <property type="match status" value="1"/>
</dbReference>
<comment type="caution">
    <text evidence="1">The sequence shown here is derived from an EMBL/GenBank/DDBJ whole genome shotgun (WGS) entry which is preliminary data.</text>
</comment>
<dbReference type="InterPro" id="IPR024078">
    <property type="entry name" value="LmbE-like_dom_sf"/>
</dbReference>
<dbReference type="RefSeq" id="WP_127730130.1">
    <property type="nucleotide sequence ID" value="NZ_SACP01000012.1"/>
</dbReference>